<accession>A0A1Y5RUV2</accession>
<evidence type="ECO:0000313" key="3">
    <source>
        <dbReference type="Proteomes" id="UP000193870"/>
    </source>
</evidence>
<sequence length="122" mass="13075">MSLPASPLPASIRGGRLCLTLGAAAVASLAACAGPTLPPDVTVRHSASTETAGNGARWHLFLFDPRVPRSLDERIDLARAQVATERDCRWVDRPRSQIEERTRQQGAAYAETLLAAPLICNS</sequence>
<organism evidence="2 3">
    <name type="scientific">Palleronia marisminoris</name>
    <dbReference type="NCBI Taxonomy" id="315423"/>
    <lineage>
        <taxon>Bacteria</taxon>
        <taxon>Pseudomonadati</taxon>
        <taxon>Pseudomonadota</taxon>
        <taxon>Alphaproteobacteria</taxon>
        <taxon>Rhodobacterales</taxon>
        <taxon>Roseobacteraceae</taxon>
        <taxon>Palleronia</taxon>
    </lineage>
</organism>
<name>A0A1Y5RUV2_9RHOB</name>
<dbReference type="EMBL" id="FWFV01000002">
    <property type="protein sequence ID" value="SLN25908.1"/>
    <property type="molecule type" value="Genomic_DNA"/>
</dbReference>
<evidence type="ECO:0008006" key="4">
    <source>
        <dbReference type="Google" id="ProtNLM"/>
    </source>
</evidence>
<gene>
    <name evidence="2" type="ORF">PAM7066_00994</name>
</gene>
<dbReference type="Proteomes" id="UP000193870">
    <property type="component" value="Unassembled WGS sequence"/>
</dbReference>
<reference evidence="2 3" key="1">
    <citation type="submission" date="2017-03" db="EMBL/GenBank/DDBJ databases">
        <authorList>
            <person name="Afonso C.L."/>
            <person name="Miller P.J."/>
            <person name="Scott M.A."/>
            <person name="Spackman E."/>
            <person name="Goraichik I."/>
            <person name="Dimitrov K.M."/>
            <person name="Suarez D.L."/>
            <person name="Swayne D.E."/>
        </authorList>
    </citation>
    <scope>NUCLEOTIDE SEQUENCE [LARGE SCALE GENOMIC DNA]</scope>
    <source>
        <strain evidence="2 3">CECT 7066</strain>
    </source>
</reference>
<keyword evidence="3" id="KW-1185">Reference proteome</keyword>
<dbReference type="OrthoDB" id="7870381at2"/>
<dbReference type="STRING" id="315423.SAMN04488020_102287"/>
<evidence type="ECO:0000313" key="2">
    <source>
        <dbReference type="EMBL" id="SLN25908.1"/>
    </source>
</evidence>
<dbReference type="RefSeq" id="WP_085853020.1">
    <property type="nucleotide sequence ID" value="NZ_FOPF01000002.1"/>
</dbReference>
<proteinExistence type="predicted"/>
<keyword evidence="1" id="KW-0732">Signal</keyword>
<evidence type="ECO:0000256" key="1">
    <source>
        <dbReference type="SAM" id="SignalP"/>
    </source>
</evidence>
<dbReference type="AlphaFoldDB" id="A0A1Y5RUV2"/>
<feature type="signal peptide" evidence="1">
    <location>
        <begin position="1"/>
        <end position="33"/>
    </location>
</feature>
<feature type="chain" id="PRO_5010990358" description="Lipoprotein" evidence="1">
    <location>
        <begin position="34"/>
        <end position="122"/>
    </location>
</feature>
<protein>
    <recommendedName>
        <fullName evidence="4">Lipoprotein</fullName>
    </recommendedName>
</protein>